<dbReference type="NCBIfam" id="TIGR02095">
    <property type="entry name" value="glgA"/>
    <property type="match status" value="1"/>
</dbReference>
<dbReference type="AlphaFoldDB" id="A0ABD3I8G4"/>
<dbReference type="GO" id="GO:0009011">
    <property type="term" value="F:alpha-1,4-glucan glucosyltransferase (ADP-glucose donor) activity"/>
    <property type="evidence" value="ECO:0007669"/>
    <property type="project" value="UniProtKB-EC"/>
</dbReference>
<evidence type="ECO:0000256" key="7">
    <source>
        <dbReference type="ARBA" id="ARBA00022946"/>
    </source>
</evidence>
<evidence type="ECO:0000256" key="2">
    <source>
        <dbReference type="ARBA" id="ARBA00004727"/>
    </source>
</evidence>
<dbReference type="GO" id="GO:0019252">
    <property type="term" value="P:starch biosynthetic process"/>
    <property type="evidence" value="ECO:0007669"/>
    <property type="project" value="UniProtKB-UniRule"/>
</dbReference>
<dbReference type="EMBL" id="JBJQOH010000001">
    <property type="protein sequence ID" value="KAL3699988.1"/>
    <property type="molecule type" value="Genomic_DNA"/>
</dbReference>
<evidence type="ECO:0000256" key="8">
    <source>
        <dbReference type="RuleBase" id="RU361232"/>
    </source>
</evidence>
<dbReference type="EC" id="2.4.1.-" evidence="8"/>
<evidence type="ECO:0000256" key="4">
    <source>
        <dbReference type="ARBA" id="ARBA00022676"/>
    </source>
</evidence>
<name>A0ABD3I8G4_9MARC</name>
<keyword evidence="14" id="KW-1185">Reference proteome</keyword>
<evidence type="ECO:0000259" key="12">
    <source>
        <dbReference type="Pfam" id="PF08323"/>
    </source>
</evidence>
<proteinExistence type="inferred from homology"/>
<comment type="caution">
    <text evidence="13">The sequence shown here is derived from an EMBL/GenBank/DDBJ whole genome shotgun (WGS) entry which is preliminary data.</text>
</comment>
<evidence type="ECO:0000256" key="6">
    <source>
        <dbReference type="ARBA" id="ARBA00022922"/>
    </source>
</evidence>
<dbReference type="InterPro" id="IPR013534">
    <property type="entry name" value="Starch_synth_cat_dom"/>
</dbReference>
<comment type="catalytic activity">
    <reaction evidence="1">
        <text>[(1-&gt;4)-alpha-D-glucosyl](n) + ADP-alpha-D-glucose = [(1-&gt;4)-alpha-D-glucosyl](n+1) + ADP + H(+)</text>
        <dbReference type="Rhea" id="RHEA:18189"/>
        <dbReference type="Rhea" id="RHEA-COMP:9584"/>
        <dbReference type="Rhea" id="RHEA-COMP:9587"/>
        <dbReference type="ChEBI" id="CHEBI:15378"/>
        <dbReference type="ChEBI" id="CHEBI:15444"/>
        <dbReference type="ChEBI" id="CHEBI:57498"/>
        <dbReference type="ChEBI" id="CHEBI:456216"/>
        <dbReference type="EC" id="2.4.1.21"/>
    </reaction>
</comment>
<keyword evidence="8" id="KW-0150">Chloroplast</keyword>
<sequence length="739" mass="83631">MLITVAEQRVKEDSAVPERKHGMALVFTGDIWIKQFLRQRVVRPHEHFTVRGVFSSLTSREIALNQHHPLKWSSTRNSVKRSRSVRAAAANKSDSPGRTEYSPLEPVETTEGKITRLLAANERLLARITKLEKVVKDFRAENMGYLKDFNLVEQATSKRTDDSSVLETTTSPVVVDNMSLGTFPSTTQEANQIPSQLAGVEWPSQSDEIPFWKRKHKTTFHEVISSVSDNSGPVVKIEADRNPSYIVHVTAEMAPVAKVGGLGDVVTGLGRACLERGHKVLVMLPFYDCIDTQEVEDLTEAESFSSFHRGSWLPVKMFSGKVAGVPVLLVRTQEEFFKGVYQFDEVEAYLFFSRACLERMQVTGDQPDIIHIHEWHISILAMLYWDIYHHLSLKKPRIVLTIHNMEHYGECRVEQIDICGLDGSTYSTIDRAVDERTIGHNPERLSLLKGGIVFSNAVTTVSPTYADETLCSGWMANTLLKHRSKYTGILNGIDTKLWDPSNDPCLPMQYNAQNLFGKLVCKKYVQLGLGLDADNLLEDGSVLYKRKQTPLVICITRLVAQKGIHLIRHAISNIRERGAQFVLLGTAPDPRVQAEFEQMSQKFQKSKNIRLMNFYSEDLAHMLYAAGDIVLVPSMFEPCGLTQMIGMRYGAIPVVRRTGGLADTVFDVDDKRHKNKGNGFVFDGITEESLDTALNRALSYYHERREWWEDLTSCVMKLDHSWNKSAERYVELYNSVRVQ</sequence>
<feature type="domain" description="Glycosyl transferase family 1" evidence="11">
    <location>
        <begin position="545"/>
        <end position="707"/>
    </location>
</feature>
<evidence type="ECO:0000256" key="9">
    <source>
        <dbReference type="SAM" id="Coils"/>
    </source>
</evidence>
<comment type="pathway">
    <text evidence="2 8">Glycan biosynthesis; starch biosynthesis.</text>
</comment>
<gene>
    <name evidence="13" type="ORF">R1sor_018010</name>
</gene>
<evidence type="ECO:0000313" key="13">
    <source>
        <dbReference type="EMBL" id="KAL3699988.1"/>
    </source>
</evidence>
<dbReference type="HAMAP" id="MF_00484">
    <property type="entry name" value="Glycogen_synth"/>
    <property type="match status" value="1"/>
</dbReference>
<keyword evidence="8" id="KW-0035">Amyloplast</keyword>
<dbReference type="SUPFAM" id="SSF53756">
    <property type="entry name" value="UDP-Glycosyltransferase/glycogen phosphorylase"/>
    <property type="match status" value="1"/>
</dbReference>
<evidence type="ECO:0000313" key="14">
    <source>
        <dbReference type="Proteomes" id="UP001633002"/>
    </source>
</evidence>
<comment type="subcellular location">
    <subcellularLocation>
        <location evidence="8">Plastid</location>
        <location evidence="8">Chloroplast</location>
    </subcellularLocation>
    <subcellularLocation>
        <location evidence="8">Plastid</location>
        <location evidence="8">Amyloplast</location>
    </subcellularLocation>
</comment>
<keyword evidence="7" id="KW-0809">Transit peptide</keyword>
<organism evidence="13 14">
    <name type="scientific">Riccia sorocarpa</name>
    <dbReference type="NCBI Taxonomy" id="122646"/>
    <lineage>
        <taxon>Eukaryota</taxon>
        <taxon>Viridiplantae</taxon>
        <taxon>Streptophyta</taxon>
        <taxon>Embryophyta</taxon>
        <taxon>Marchantiophyta</taxon>
        <taxon>Marchantiopsida</taxon>
        <taxon>Marchantiidae</taxon>
        <taxon>Marchantiales</taxon>
        <taxon>Ricciaceae</taxon>
        <taxon>Riccia</taxon>
    </lineage>
</organism>
<protein>
    <recommendedName>
        <fullName evidence="8">Starch synthase, chloroplastic/amyloplastic</fullName>
        <ecNumber evidence="8">2.4.1.-</ecNumber>
    </recommendedName>
</protein>
<dbReference type="InterPro" id="IPR001296">
    <property type="entry name" value="Glyco_trans_1"/>
</dbReference>
<dbReference type="CDD" id="cd03791">
    <property type="entry name" value="GT5_Glycogen_synthase_DULL1-like"/>
    <property type="match status" value="1"/>
</dbReference>
<evidence type="ECO:0000259" key="11">
    <source>
        <dbReference type="Pfam" id="PF00534"/>
    </source>
</evidence>
<feature type="region of interest" description="Disordered" evidence="10">
    <location>
        <begin position="73"/>
        <end position="105"/>
    </location>
</feature>
<keyword evidence="6 8" id="KW-0750">Starch biosynthesis</keyword>
<evidence type="ECO:0000256" key="3">
    <source>
        <dbReference type="ARBA" id="ARBA00010281"/>
    </source>
</evidence>
<dbReference type="Pfam" id="PF08323">
    <property type="entry name" value="Glyco_transf_5"/>
    <property type="match status" value="1"/>
</dbReference>
<feature type="coiled-coil region" evidence="9">
    <location>
        <begin position="114"/>
        <end position="141"/>
    </location>
</feature>
<dbReference type="Pfam" id="PF00534">
    <property type="entry name" value="Glycos_transf_1"/>
    <property type="match status" value="1"/>
</dbReference>
<reference evidence="13 14" key="1">
    <citation type="submission" date="2024-09" db="EMBL/GenBank/DDBJ databases">
        <title>Chromosome-scale assembly of Riccia sorocarpa.</title>
        <authorList>
            <person name="Paukszto L."/>
        </authorList>
    </citation>
    <scope>NUCLEOTIDE SEQUENCE [LARGE SCALE GENOMIC DNA]</scope>
    <source>
        <strain evidence="13">LP-2024</strain>
        <tissue evidence="13">Aerial parts of the thallus</tissue>
    </source>
</reference>
<keyword evidence="4 8" id="KW-0328">Glycosyltransferase</keyword>
<dbReference type="Proteomes" id="UP001633002">
    <property type="component" value="Unassembled WGS sequence"/>
</dbReference>
<dbReference type="InterPro" id="IPR011835">
    <property type="entry name" value="GS/SS"/>
</dbReference>
<dbReference type="GO" id="GO:0009501">
    <property type="term" value="C:amyloplast"/>
    <property type="evidence" value="ECO:0007669"/>
    <property type="project" value="UniProtKB-SubCell"/>
</dbReference>
<dbReference type="GO" id="GO:0009507">
    <property type="term" value="C:chloroplast"/>
    <property type="evidence" value="ECO:0007669"/>
    <property type="project" value="UniProtKB-SubCell"/>
</dbReference>
<evidence type="ECO:0000256" key="5">
    <source>
        <dbReference type="ARBA" id="ARBA00022679"/>
    </source>
</evidence>
<dbReference type="Gene3D" id="3.40.50.2000">
    <property type="entry name" value="Glycogen Phosphorylase B"/>
    <property type="match status" value="2"/>
</dbReference>
<dbReference type="PANTHER" id="PTHR46083:SF1">
    <property type="entry name" value="GLYCOGEN SYNTHASE 2-RELATED"/>
    <property type="match status" value="1"/>
</dbReference>
<comment type="similarity">
    <text evidence="3 8">Belongs to the glycosyltransferase 1 family. Bacterial/plant glycogen synthase subfamily.</text>
</comment>
<accession>A0ABD3I8G4</accession>
<keyword evidence="8" id="KW-0934">Plastid</keyword>
<keyword evidence="9" id="KW-0175">Coiled coil</keyword>
<evidence type="ECO:0000256" key="1">
    <source>
        <dbReference type="ARBA" id="ARBA00001478"/>
    </source>
</evidence>
<dbReference type="PANTHER" id="PTHR46083">
    <property type="match status" value="1"/>
</dbReference>
<evidence type="ECO:0000256" key="10">
    <source>
        <dbReference type="SAM" id="MobiDB-lite"/>
    </source>
</evidence>
<feature type="domain" description="Starch synthase catalytic" evidence="12">
    <location>
        <begin position="246"/>
        <end position="470"/>
    </location>
</feature>
<keyword evidence="5" id="KW-0808">Transferase</keyword>